<organism evidence="18 19">
    <name type="scientific">Polystyrenella longa</name>
    <dbReference type="NCBI Taxonomy" id="2528007"/>
    <lineage>
        <taxon>Bacteria</taxon>
        <taxon>Pseudomonadati</taxon>
        <taxon>Planctomycetota</taxon>
        <taxon>Planctomycetia</taxon>
        <taxon>Planctomycetales</taxon>
        <taxon>Planctomycetaceae</taxon>
        <taxon>Polystyrenella</taxon>
    </lineage>
</organism>
<dbReference type="GO" id="GO:0005829">
    <property type="term" value="C:cytosol"/>
    <property type="evidence" value="ECO:0007669"/>
    <property type="project" value="TreeGrafter"/>
</dbReference>
<keyword evidence="19" id="KW-1185">Reference proteome</keyword>
<feature type="domain" description="UvrD-like helicase C-terminal" evidence="17">
    <location>
        <begin position="448"/>
        <end position="761"/>
    </location>
</feature>
<evidence type="ECO:0000256" key="11">
    <source>
        <dbReference type="ARBA" id="ARBA00034617"/>
    </source>
</evidence>
<dbReference type="GO" id="GO:0005524">
    <property type="term" value="F:ATP binding"/>
    <property type="evidence" value="ECO:0007669"/>
    <property type="project" value="UniProtKB-UniRule"/>
</dbReference>
<keyword evidence="5 14" id="KW-0347">Helicase</keyword>
<dbReference type="PANTHER" id="PTHR11070:SF48">
    <property type="entry name" value="ATP-DEPENDENT HELICASE_NUCLEASE SUBUNIT A"/>
    <property type="match status" value="1"/>
</dbReference>
<dbReference type="OrthoDB" id="9810135at2"/>
<evidence type="ECO:0000313" key="18">
    <source>
        <dbReference type="EMBL" id="QDU81648.1"/>
    </source>
</evidence>
<evidence type="ECO:0000259" key="16">
    <source>
        <dbReference type="PROSITE" id="PS51198"/>
    </source>
</evidence>
<dbReference type="EC" id="5.6.2.4" evidence="12"/>
<dbReference type="Gene3D" id="1.10.486.10">
    <property type="entry name" value="PCRA, domain 4"/>
    <property type="match status" value="1"/>
</dbReference>
<dbReference type="SUPFAM" id="SSF52980">
    <property type="entry name" value="Restriction endonuclease-like"/>
    <property type="match status" value="1"/>
</dbReference>
<sequence length="1185" mass="136422">MSPRFTDQQAKAINTRDVSIALAAGAGCGKTFVLTHRFLSYLDPTGEPDPLSRIVAITFTERAAREMRHRIREACREALQQCDEQHVDYWLRILRGLETARITTIHSFCSGFLRRHAVDAGLDPQFGLIEPAFAEPLLVRQINETLHQKLEERDEDALALIREYGLERTSQHIQQMVYQRFQIETHQFELQDVPQAAESWIQYYKEIFQPALIKELMESNALKRVHEVLSNNVCGAPKMEERRKIIVSILDQFTEWPNPLAPLQEIRENLNLKGARANHWEEDSTQEELKLLFKSVKDDIDKILEFDSILEDDIEPIIELGQQLFRLGQHASWAYAEYKREQGLLDFDDLLLLTRNLLRDLKSLRIRAADGIEYLMVDEFQDTDPVQTDVVRFLCEQQLLTGKLFLVGDVKQSIYRFRRADPQVFLSLRQEVPEKGRLPLSTNFRSQPEILRFVNVLFFDEVEENYEALQPFSPIQLTPTPTIEFLWADENSWEKKANASVRRRIEAETIAHRIQQMLQDETPRIRTRDPETNESILRRTEPGDIVILFRAMSNVGLYEEALRNLDLDYYLVGGRAFYAQQEVFDFINICQVLDDPTDEISLAGVLRSPFFGLDDDTIFSLKYQPKSSGEEHSLLQAITTEPPAHLPPEQQQQIRQAARVLTELRSQKDQWTLVKLFRYLLEETGYDASLLHEFMGARKVANLRKLIDMARQFDRSGLYTLSDFVVRLKTSLREESKEELATTHPETSDVVRLMTVHQSKGLEFPVVIVSDCAWEPSPQHSAVAFHPHLGPLVSPPTKQGESKKSLGQQINHQEEKWADKEEYKRLFYVATTRAADILMLSAAFESGKSLSSPWMQLLERKFDLQTGLLKGDPLLGQIAKPGLNRDEIPHVKVWREKPEIRRDQSTQTTRRIPLSEFEKLVADAEPISLPELLTPIDPSLGGQQVFSVSLIEQVVEQLFQHETELPKPDRSETSLSSIKTVPTTTVDQATTLGDIVHAVTERLQLDQDIDLTQEINRACEQLHVPVKEEVRQRAKTCLNAFVSSNLMEEWRTAREIHRELDFLLKWPPGKTGETTKKGEEPILISGQIDCLFQTENGGWRMWDYKTGIRSDKAYLLHHYRLQLTLYAAAVEQLLGTVPERMELIHLGQQMTPIEYMLYPETVTDLYQQVSQAIDYLRSGQPLPTG</sequence>
<dbReference type="Gene3D" id="3.90.320.10">
    <property type="match status" value="1"/>
</dbReference>
<keyword evidence="7 14" id="KW-0067">ATP-binding</keyword>
<keyword evidence="1" id="KW-0540">Nuclease</keyword>
<dbReference type="GO" id="GO:0043138">
    <property type="term" value="F:3'-5' DNA helicase activity"/>
    <property type="evidence" value="ECO:0007669"/>
    <property type="project" value="UniProtKB-EC"/>
</dbReference>
<evidence type="ECO:0000313" key="19">
    <source>
        <dbReference type="Proteomes" id="UP000317178"/>
    </source>
</evidence>
<evidence type="ECO:0000256" key="9">
    <source>
        <dbReference type="ARBA" id="ARBA00023204"/>
    </source>
</evidence>
<evidence type="ECO:0000259" key="17">
    <source>
        <dbReference type="PROSITE" id="PS51217"/>
    </source>
</evidence>
<feature type="binding site" evidence="14">
    <location>
        <begin position="24"/>
        <end position="31"/>
    </location>
    <ligand>
        <name>ATP</name>
        <dbReference type="ChEBI" id="CHEBI:30616"/>
    </ligand>
</feature>
<dbReference type="AlphaFoldDB" id="A0A518CR09"/>
<dbReference type="Pfam" id="PF13361">
    <property type="entry name" value="UvrD_C"/>
    <property type="match status" value="1"/>
</dbReference>
<evidence type="ECO:0000256" key="14">
    <source>
        <dbReference type="PROSITE-ProRule" id="PRU00560"/>
    </source>
</evidence>
<evidence type="ECO:0000256" key="8">
    <source>
        <dbReference type="ARBA" id="ARBA00023125"/>
    </source>
</evidence>
<dbReference type="InterPro" id="IPR011604">
    <property type="entry name" value="PDDEXK-like_dom_sf"/>
</dbReference>
<dbReference type="Proteomes" id="UP000317178">
    <property type="component" value="Chromosome"/>
</dbReference>
<dbReference type="GO" id="GO:0003677">
    <property type="term" value="F:DNA binding"/>
    <property type="evidence" value="ECO:0007669"/>
    <property type="project" value="UniProtKB-KW"/>
</dbReference>
<dbReference type="InterPro" id="IPR011335">
    <property type="entry name" value="Restrct_endonuc-II-like"/>
</dbReference>
<evidence type="ECO:0000256" key="2">
    <source>
        <dbReference type="ARBA" id="ARBA00022741"/>
    </source>
</evidence>
<feature type="region of interest" description="Disordered" evidence="15">
    <location>
        <begin position="794"/>
        <end position="813"/>
    </location>
</feature>
<keyword evidence="4 14" id="KW-0378">Hydrolase</keyword>
<dbReference type="PROSITE" id="PS51217">
    <property type="entry name" value="UVRD_HELICASE_CTER"/>
    <property type="match status" value="1"/>
</dbReference>
<name>A0A518CR09_9PLAN</name>
<dbReference type="Gene3D" id="3.40.50.300">
    <property type="entry name" value="P-loop containing nucleotide triphosphate hydrolases"/>
    <property type="match status" value="4"/>
</dbReference>
<dbReference type="InterPro" id="IPR014016">
    <property type="entry name" value="UvrD-like_ATP-bd"/>
</dbReference>
<dbReference type="GO" id="GO:0016887">
    <property type="term" value="F:ATP hydrolysis activity"/>
    <property type="evidence" value="ECO:0007669"/>
    <property type="project" value="RHEA"/>
</dbReference>
<evidence type="ECO:0000256" key="3">
    <source>
        <dbReference type="ARBA" id="ARBA00022763"/>
    </source>
</evidence>
<dbReference type="PROSITE" id="PS51257">
    <property type="entry name" value="PROKAR_LIPOPROTEIN"/>
    <property type="match status" value="1"/>
</dbReference>
<comment type="catalytic activity">
    <reaction evidence="13">
        <text>ATP + H2O = ADP + phosphate + H(+)</text>
        <dbReference type="Rhea" id="RHEA:13065"/>
        <dbReference type="ChEBI" id="CHEBI:15377"/>
        <dbReference type="ChEBI" id="CHEBI:15378"/>
        <dbReference type="ChEBI" id="CHEBI:30616"/>
        <dbReference type="ChEBI" id="CHEBI:43474"/>
        <dbReference type="ChEBI" id="CHEBI:456216"/>
        <dbReference type="EC" id="5.6.2.4"/>
    </reaction>
</comment>
<comment type="catalytic activity">
    <reaction evidence="11">
        <text>Couples ATP hydrolysis with the unwinding of duplex DNA by translocating in the 3'-5' direction.</text>
        <dbReference type="EC" id="5.6.2.4"/>
    </reaction>
</comment>
<dbReference type="GO" id="GO:0004527">
    <property type="term" value="F:exonuclease activity"/>
    <property type="evidence" value="ECO:0007669"/>
    <property type="project" value="UniProtKB-KW"/>
</dbReference>
<dbReference type="InterPro" id="IPR038726">
    <property type="entry name" value="PDDEXK_AddAB-type"/>
</dbReference>
<evidence type="ECO:0000256" key="4">
    <source>
        <dbReference type="ARBA" id="ARBA00022801"/>
    </source>
</evidence>
<reference evidence="18 19" key="1">
    <citation type="submission" date="2019-02" db="EMBL/GenBank/DDBJ databases">
        <title>Deep-cultivation of Planctomycetes and their phenomic and genomic characterization uncovers novel biology.</title>
        <authorList>
            <person name="Wiegand S."/>
            <person name="Jogler M."/>
            <person name="Boedeker C."/>
            <person name="Pinto D."/>
            <person name="Vollmers J."/>
            <person name="Rivas-Marin E."/>
            <person name="Kohn T."/>
            <person name="Peeters S.H."/>
            <person name="Heuer A."/>
            <person name="Rast P."/>
            <person name="Oberbeckmann S."/>
            <person name="Bunk B."/>
            <person name="Jeske O."/>
            <person name="Meyerdierks A."/>
            <person name="Storesund J.E."/>
            <person name="Kallscheuer N."/>
            <person name="Luecker S."/>
            <person name="Lage O.M."/>
            <person name="Pohl T."/>
            <person name="Merkel B.J."/>
            <person name="Hornburger P."/>
            <person name="Mueller R.-W."/>
            <person name="Bruemmer F."/>
            <person name="Labrenz M."/>
            <person name="Spormann A.M."/>
            <person name="Op den Camp H."/>
            <person name="Overmann J."/>
            <person name="Amann R."/>
            <person name="Jetten M.S.M."/>
            <person name="Mascher T."/>
            <person name="Medema M.H."/>
            <person name="Devos D.P."/>
            <person name="Kaster A.-K."/>
            <person name="Ovreas L."/>
            <person name="Rohde M."/>
            <person name="Galperin M.Y."/>
            <person name="Jogler C."/>
        </authorList>
    </citation>
    <scope>NUCLEOTIDE SEQUENCE [LARGE SCALE GENOMIC DNA]</scope>
    <source>
        <strain evidence="18 19">Pla110</strain>
    </source>
</reference>
<keyword evidence="8" id="KW-0238">DNA-binding</keyword>
<evidence type="ECO:0000256" key="1">
    <source>
        <dbReference type="ARBA" id="ARBA00022722"/>
    </source>
</evidence>
<dbReference type="RefSeq" id="WP_144997172.1">
    <property type="nucleotide sequence ID" value="NZ_CP036281.1"/>
</dbReference>
<feature type="domain" description="UvrD-like helicase ATP-binding" evidence="16">
    <location>
        <begin position="3"/>
        <end position="447"/>
    </location>
</feature>
<proteinExistence type="predicted"/>
<keyword evidence="3" id="KW-0227">DNA damage</keyword>
<evidence type="ECO:0000256" key="7">
    <source>
        <dbReference type="ARBA" id="ARBA00022840"/>
    </source>
</evidence>
<accession>A0A518CR09</accession>
<dbReference type="Pfam" id="PF00580">
    <property type="entry name" value="UvrD-helicase"/>
    <property type="match status" value="1"/>
</dbReference>
<evidence type="ECO:0000256" key="6">
    <source>
        <dbReference type="ARBA" id="ARBA00022839"/>
    </source>
</evidence>
<dbReference type="PROSITE" id="PS51198">
    <property type="entry name" value="UVRD_HELICASE_ATP_BIND"/>
    <property type="match status" value="1"/>
</dbReference>
<evidence type="ECO:0000256" key="12">
    <source>
        <dbReference type="ARBA" id="ARBA00034808"/>
    </source>
</evidence>
<dbReference type="InterPro" id="IPR027417">
    <property type="entry name" value="P-loop_NTPase"/>
</dbReference>
<evidence type="ECO:0000256" key="15">
    <source>
        <dbReference type="SAM" id="MobiDB-lite"/>
    </source>
</evidence>
<dbReference type="PANTHER" id="PTHR11070">
    <property type="entry name" value="UVRD / RECB / PCRA DNA HELICASE FAMILY MEMBER"/>
    <property type="match status" value="1"/>
</dbReference>
<evidence type="ECO:0000256" key="5">
    <source>
        <dbReference type="ARBA" id="ARBA00022806"/>
    </source>
</evidence>
<dbReference type="InterPro" id="IPR014017">
    <property type="entry name" value="DNA_helicase_UvrD-like_C"/>
</dbReference>
<keyword evidence="10" id="KW-0413">Isomerase</keyword>
<dbReference type="InterPro" id="IPR000212">
    <property type="entry name" value="DNA_helicase_UvrD/REP"/>
</dbReference>
<dbReference type="SUPFAM" id="SSF52540">
    <property type="entry name" value="P-loop containing nucleoside triphosphate hydrolases"/>
    <property type="match status" value="1"/>
</dbReference>
<dbReference type="GO" id="GO:0000725">
    <property type="term" value="P:recombinational repair"/>
    <property type="evidence" value="ECO:0007669"/>
    <property type="project" value="TreeGrafter"/>
</dbReference>
<protein>
    <recommendedName>
        <fullName evidence="12">DNA 3'-5' helicase</fullName>
        <ecNumber evidence="12">5.6.2.4</ecNumber>
    </recommendedName>
</protein>
<dbReference type="Pfam" id="PF12705">
    <property type="entry name" value="PDDEXK_1"/>
    <property type="match status" value="1"/>
</dbReference>
<dbReference type="KEGG" id="plon:Pla110_33920"/>
<keyword evidence="6" id="KW-0269">Exonuclease</keyword>
<keyword evidence="2 14" id="KW-0547">Nucleotide-binding</keyword>
<evidence type="ECO:0000256" key="10">
    <source>
        <dbReference type="ARBA" id="ARBA00023235"/>
    </source>
</evidence>
<evidence type="ECO:0000256" key="13">
    <source>
        <dbReference type="ARBA" id="ARBA00048988"/>
    </source>
</evidence>
<keyword evidence="9" id="KW-0234">DNA repair</keyword>
<dbReference type="GO" id="GO:0033202">
    <property type="term" value="C:DNA helicase complex"/>
    <property type="evidence" value="ECO:0007669"/>
    <property type="project" value="TreeGrafter"/>
</dbReference>
<dbReference type="EMBL" id="CP036281">
    <property type="protein sequence ID" value="QDU81648.1"/>
    <property type="molecule type" value="Genomic_DNA"/>
</dbReference>
<gene>
    <name evidence="18" type="primary">addA</name>
    <name evidence="18" type="ORF">Pla110_33920</name>
</gene>